<dbReference type="KEGG" id="aab:A4R43_07880"/>
<feature type="domain" description="HTH luxR-type" evidence="4">
    <location>
        <begin position="207"/>
        <end position="272"/>
    </location>
</feature>
<dbReference type="Pfam" id="PF00196">
    <property type="entry name" value="GerE"/>
    <property type="match status" value="1"/>
</dbReference>
<dbReference type="SUPFAM" id="SSF46894">
    <property type="entry name" value="C-terminal effector domain of the bipartite response regulators"/>
    <property type="match status" value="1"/>
</dbReference>
<organism evidence="5 6">
    <name type="scientific">Amycolatopsis albispora</name>
    <dbReference type="NCBI Taxonomy" id="1804986"/>
    <lineage>
        <taxon>Bacteria</taxon>
        <taxon>Bacillati</taxon>
        <taxon>Actinomycetota</taxon>
        <taxon>Actinomycetes</taxon>
        <taxon>Pseudonocardiales</taxon>
        <taxon>Pseudonocardiaceae</taxon>
        <taxon>Amycolatopsis</taxon>
    </lineage>
</organism>
<keyword evidence="3" id="KW-0804">Transcription</keyword>
<dbReference type="PROSITE" id="PS50043">
    <property type="entry name" value="HTH_LUXR_2"/>
    <property type="match status" value="1"/>
</dbReference>
<evidence type="ECO:0000256" key="2">
    <source>
        <dbReference type="ARBA" id="ARBA00023125"/>
    </source>
</evidence>
<keyword evidence="1" id="KW-0805">Transcription regulation</keyword>
<gene>
    <name evidence="5" type="ORF">A4R43_07880</name>
</gene>
<sequence>MATTAMGEFGAAATALKQAVPKSMAQTWFAPQYLRARGHYLLATNHLTAALNDFESCGALMTKWHIDQPALAPWRRDAALVHLRLGKPEAARELITEQLRIGGSIGPRTKGASLRVLAEAAEPAQRPHLLAEAAEQLRSCGDRFELALTLADLGEVCHRLGDSAKAREVIQQAVQAARSCEAAPLQQRLAAVQATVGGDTAADEPDENEGLAALSDAEWRVASLASLRHTNRAISRKLSITESTVEQHLTRIYRKLKIDSRTQLPEGLPFRRTAWAAEVRRDHAG</sequence>
<dbReference type="PANTHER" id="PTHR44688:SF16">
    <property type="entry name" value="DNA-BINDING TRANSCRIPTIONAL ACTIVATOR DEVR_DOSR"/>
    <property type="match status" value="1"/>
</dbReference>
<dbReference type="InterPro" id="IPR016032">
    <property type="entry name" value="Sig_transdc_resp-reg_C-effctor"/>
</dbReference>
<dbReference type="InterPro" id="IPR011990">
    <property type="entry name" value="TPR-like_helical_dom_sf"/>
</dbReference>
<keyword evidence="2" id="KW-0238">DNA-binding</keyword>
<dbReference type="PANTHER" id="PTHR44688">
    <property type="entry name" value="DNA-BINDING TRANSCRIPTIONAL ACTIVATOR DEVR_DOSR"/>
    <property type="match status" value="1"/>
</dbReference>
<dbReference type="RefSeq" id="WP_162788364.1">
    <property type="nucleotide sequence ID" value="NZ_CP015163.1"/>
</dbReference>
<evidence type="ECO:0000256" key="3">
    <source>
        <dbReference type="ARBA" id="ARBA00023163"/>
    </source>
</evidence>
<evidence type="ECO:0000313" key="6">
    <source>
        <dbReference type="Proteomes" id="UP000250434"/>
    </source>
</evidence>
<dbReference type="GO" id="GO:0006355">
    <property type="term" value="P:regulation of DNA-templated transcription"/>
    <property type="evidence" value="ECO:0007669"/>
    <property type="project" value="InterPro"/>
</dbReference>
<dbReference type="Proteomes" id="UP000250434">
    <property type="component" value="Chromosome"/>
</dbReference>
<dbReference type="SUPFAM" id="SSF48452">
    <property type="entry name" value="TPR-like"/>
    <property type="match status" value="1"/>
</dbReference>
<dbReference type="GO" id="GO:0003677">
    <property type="term" value="F:DNA binding"/>
    <property type="evidence" value="ECO:0007669"/>
    <property type="project" value="UniProtKB-KW"/>
</dbReference>
<accession>A0A344L332</accession>
<evidence type="ECO:0000259" key="4">
    <source>
        <dbReference type="PROSITE" id="PS50043"/>
    </source>
</evidence>
<dbReference type="InterPro" id="IPR036388">
    <property type="entry name" value="WH-like_DNA-bd_sf"/>
</dbReference>
<dbReference type="SMART" id="SM00421">
    <property type="entry name" value="HTH_LUXR"/>
    <property type="match status" value="1"/>
</dbReference>
<reference evidence="5 6" key="1">
    <citation type="submission" date="2016-04" db="EMBL/GenBank/DDBJ databases">
        <title>Complete genome sequence and analysis of deep-sea sediment isolate, Amycolatopsis sp. WP1.</title>
        <authorList>
            <person name="Wang H."/>
            <person name="Chen S."/>
            <person name="Wu Q."/>
        </authorList>
    </citation>
    <scope>NUCLEOTIDE SEQUENCE [LARGE SCALE GENOMIC DNA]</scope>
    <source>
        <strain evidence="5 6">WP1</strain>
    </source>
</reference>
<dbReference type="InterPro" id="IPR000792">
    <property type="entry name" value="Tscrpt_reg_LuxR_C"/>
</dbReference>
<dbReference type="CDD" id="cd06170">
    <property type="entry name" value="LuxR_C_like"/>
    <property type="match status" value="1"/>
</dbReference>
<proteinExistence type="predicted"/>
<dbReference type="Gene3D" id="1.10.10.10">
    <property type="entry name" value="Winged helix-like DNA-binding domain superfamily/Winged helix DNA-binding domain"/>
    <property type="match status" value="1"/>
</dbReference>
<name>A0A344L332_9PSEU</name>
<protein>
    <recommendedName>
        <fullName evidence="4">HTH luxR-type domain-containing protein</fullName>
    </recommendedName>
</protein>
<evidence type="ECO:0000256" key="1">
    <source>
        <dbReference type="ARBA" id="ARBA00023015"/>
    </source>
</evidence>
<dbReference type="Gene3D" id="1.25.40.10">
    <property type="entry name" value="Tetratricopeptide repeat domain"/>
    <property type="match status" value="1"/>
</dbReference>
<evidence type="ECO:0000313" key="5">
    <source>
        <dbReference type="EMBL" id="AXB42456.1"/>
    </source>
</evidence>
<keyword evidence="6" id="KW-1185">Reference proteome</keyword>
<dbReference type="AlphaFoldDB" id="A0A344L332"/>
<dbReference type="EMBL" id="CP015163">
    <property type="protein sequence ID" value="AXB42456.1"/>
    <property type="molecule type" value="Genomic_DNA"/>
</dbReference>